<comment type="subunit">
    <text evidence="6">Component of the lipopolysaccharide transport and assembly complex. Interacts with LptA and the LptBFG transporter complex.</text>
</comment>
<keyword evidence="1 6" id="KW-1003">Cell membrane</keyword>
<comment type="function">
    <text evidence="6">Involved in the assembly of lipopolysaccharide (LPS). Required for the translocation of LPS from the inner membrane to the outer membrane. Facilitates the transfer of LPS from the inner membrane to the periplasmic protein LptA. Could be a docking site for LptA.</text>
</comment>
<dbReference type="InterPro" id="IPR010664">
    <property type="entry name" value="LipoPS_assembly_LptC-rel"/>
</dbReference>
<accession>A0ABS5I2Q4</accession>
<dbReference type="HAMAP" id="MF_01915">
    <property type="entry name" value="LPS_assembly_LptC"/>
    <property type="match status" value="1"/>
</dbReference>
<dbReference type="PANTHER" id="PTHR37481">
    <property type="entry name" value="LIPOPOLYSACCHARIDE EXPORT SYSTEM PROTEIN LPTC"/>
    <property type="match status" value="1"/>
</dbReference>
<keyword evidence="5 6" id="KW-0472">Membrane</keyword>
<keyword evidence="3 6" id="KW-0812">Transmembrane</keyword>
<proteinExistence type="inferred from homology"/>
<dbReference type="Proteomes" id="UP000811844">
    <property type="component" value="Unassembled WGS sequence"/>
</dbReference>
<evidence type="ECO:0000256" key="4">
    <source>
        <dbReference type="ARBA" id="ARBA00022989"/>
    </source>
</evidence>
<dbReference type="RefSeq" id="WP_153661766.1">
    <property type="nucleotide sequence ID" value="NZ_JAAIKR010000004.1"/>
</dbReference>
<keyword evidence="4 6" id="KW-1133">Transmembrane helix</keyword>
<dbReference type="InterPro" id="IPR052363">
    <property type="entry name" value="LPS_export_LptC"/>
</dbReference>
<protein>
    <recommendedName>
        <fullName evidence="6 7">Lipopolysaccharide export system protein LptC</fullName>
    </recommendedName>
</protein>
<keyword evidence="9" id="KW-1185">Reference proteome</keyword>
<dbReference type="PANTHER" id="PTHR37481:SF1">
    <property type="entry name" value="LIPOPOLYSACCHARIDE EXPORT SYSTEM PROTEIN LPTC"/>
    <property type="match status" value="1"/>
</dbReference>
<comment type="function">
    <text evidence="7">Required for the translocation of lipopolysaccharide (LPS) from the inner membrane to the outer membrane.</text>
</comment>
<reference evidence="8 9" key="1">
    <citation type="submission" date="2020-02" db="EMBL/GenBank/DDBJ databases">
        <title>Shewanella WXL01 sp. nov., a marine bacterium isolated from green algae in Luhuitou Fringing Reef (Northern South China Sea).</title>
        <authorList>
            <person name="Wang X."/>
        </authorList>
    </citation>
    <scope>NUCLEOTIDE SEQUENCE [LARGE SCALE GENOMIC DNA]</scope>
    <source>
        <strain evidence="8 9">MCCC 1A01895</strain>
    </source>
</reference>
<dbReference type="PIRSF" id="PIRSF028513">
    <property type="entry name" value="LptC"/>
    <property type="match status" value="1"/>
</dbReference>
<dbReference type="Gene3D" id="2.60.450.10">
    <property type="entry name" value="Lipopolysaccharide (LPS) transport protein A like domain"/>
    <property type="match status" value="1"/>
</dbReference>
<organism evidence="8 9">
    <name type="scientific">Shewanella intestini</name>
    <dbReference type="NCBI Taxonomy" id="2017544"/>
    <lineage>
        <taxon>Bacteria</taxon>
        <taxon>Pseudomonadati</taxon>
        <taxon>Pseudomonadota</taxon>
        <taxon>Gammaproteobacteria</taxon>
        <taxon>Alteromonadales</taxon>
        <taxon>Shewanellaceae</taxon>
        <taxon>Shewanella</taxon>
    </lineage>
</organism>
<keyword evidence="2 6" id="KW-0997">Cell inner membrane</keyword>
<evidence type="ECO:0000256" key="7">
    <source>
        <dbReference type="PIRNR" id="PIRNR028513"/>
    </source>
</evidence>
<dbReference type="EMBL" id="JAAIKR010000004">
    <property type="protein sequence ID" value="MBR9727625.1"/>
    <property type="molecule type" value="Genomic_DNA"/>
</dbReference>
<evidence type="ECO:0000256" key="2">
    <source>
        <dbReference type="ARBA" id="ARBA00022519"/>
    </source>
</evidence>
<gene>
    <name evidence="6 8" type="primary">lptC</name>
    <name evidence="8" type="ORF">G3R48_06450</name>
</gene>
<name>A0ABS5I2Q4_9GAMM</name>
<sequence length="186" mass="20875">MNRVTWAIIAFFGAAIILYWQVQVKRNAQQAQIGTSIERPDFIANNLKTITFNEQGIVDSKVTAKHMEHFESTNMTHFTQPVYLVYPQDGQAQWRLSANKGKLDKDSGLVTLSDDVLIDAIDVNEPLQSLKTQYIQLDLNTLIGTSSKQVIINGNGFSIKGIGLHADLNTRELTLLEQVQGIYEPR</sequence>
<feature type="transmembrane region" description="Helical" evidence="6">
    <location>
        <begin position="6"/>
        <end position="22"/>
    </location>
</feature>
<dbReference type="NCBIfam" id="TIGR04409">
    <property type="entry name" value="LptC_YrbK"/>
    <property type="match status" value="1"/>
</dbReference>
<evidence type="ECO:0000313" key="8">
    <source>
        <dbReference type="EMBL" id="MBR9727625.1"/>
    </source>
</evidence>
<evidence type="ECO:0000256" key="3">
    <source>
        <dbReference type="ARBA" id="ARBA00022692"/>
    </source>
</evidence>
<comment type="caution">
    <text evidence="8">The sequence shown here is derived from an EMBL/GenBank/DDBJ whole genome shotgun (WGS) entry which is preliminary data.</text>
</comment>
<evidence type="ECO:0000256" key="6">
    <source>
        <dbReference type="HAMAP-Rule" id="MF_01915"/>
    </source>
</evidence>
<evidence type="ECO:0000256" key="1">
    <source>
        <dbReference type="ARBA" id="ARBA00022475"/>
    </source>
</evidence>
<comment type="subcellular location">
    <subcellularLocation>
        <location evidence="6">Cell inner membrane</location>
        <topology evidence="6">Single-pass membrane protein</topology>
    </subcellularLocation>
</comment>
<comment type="similarity">
    <text evidence="6 7">Belongs to the LptC family.</text>
</comment>
<dbReference type="Pfam" id="PF06835">
    <property type="entry name" value="LptC"/>
    <property type="match status" value="1"/>
</dbReference>
<evidence type="ECO:0000256" key="5">
    <source>
        <dbReference type="ARBA" id="ARBA00023136"/>
    </source>
</evidence>
<dbReference type="InterPro" id="IPR026265">
    <property type="entry name" value="LptC"/>
</dbReference>
<evidence type="ECO:0000313" key="9">
    <source>
        <dbReference type="Proteomes" id="UP000811844"/>
    </source>
</evidence>